<dbReference type="InterPro" id="IPR036721">
    <property type="entry name" value="RCK_C_sf"/>
</dbReference>
<dbReference type="Gene3D" id="3.40.50.720">
    <property type="entry name" value="NAD(P)-binding Rossmann-like Domain"/>
    <property type="match status" value="2"/>
</dbReference>
<dbReference type="FunFam" id="3.40.50.720:FF:000448">
    <property type="entry name" value="Trk system potassium transporter TrkA"/>
    <property type="match status" value="1"/>
</dbReference>
<dbReference type="GO" id="GO:0005886">
    <property type="term" value="C:plasma membrane"/>
    <property type="evidence" value="ECO:0007669"/>
    <property type="project" value="InterPro"/>
</dbReference>
<organism evidence="9 10">
    <name type="scientific">Streptococcus hillyeri</name>
    <dbReference type="NCBI Taxonomy" id="2282420"/>
    <lineage>
        <taxon>Bacteria</taxon>
        <taxon>Bacillati</taxon>
        <taxon>Bacillota</taxon>
        <taxon>Bacilli</taxon>
        <taxon>Lactobacillales</taxon>
        <taxon>Streptococcaceae</taxon>
        <taxon>Streptococcus</taxon>
    </lineage>
</organism>
<dbReference type="NCBIfam" id="NF007039">
    <property type="entry name" value="PRK09496.3-2"/>
    <property type="match status" value="1"/>
</dbReference>
<dbReference type="PROSITE" id="PS51202">
    <property type="entry name" value="RCK_C"/>
    <property type="match status" value="2"/>
</dbReference>
<dbReference type="InterPro" id="IPR036291">
    <property type="entry name" value="NAD(P)-bd_dom_sf"/>
</dbReference>
<keyword evidence="10" id="KW-1185">Reference proteome</keyword>
<dbReference type="InterPro" id="IPR050721">
    <property type="entry name" value="Trk_Ktr_HKT_K-transport"/>
</dbReference>
<dbReference type="InterPro" id="IPR006036">
    <property type="entry name" value="K_uptake_TrkA"/>
</dbReference>
<evidence type="ECO:0000313" key="10">
    <source>
        <dbReference type="Proteomes" id="UP000279194"/>
    </source>
</evidence>
<evidence type="ECO:0000313" key="9">
    <source>
        <dbReference type="EMBL" id="RLY02046.1"/>
    </source>
</evidence>
<evidence type="ECO:0000256" key="3">
    <source>
        <dbReference type="ARBA" id="ARBA00022538"/>
    </source>
</evidence>
<dbReference type="GO" id="GO:0015079">
    <property type="term" value="F:potassium ion transmembrane transporter activity"/>
    <property type="evidence" value="ECO:0007669"/>
    <property type="project" value="InterPro"/>
</dbReference>
<feature type="domain" description="RCK N-terminal" evidence="7">
    <location>
        <begin position="225"/>
        <end position="355"/>
    </location>
</feature>
<dbReference type="Pfam" id="PF02080">
    <property type="entry name" value="TrkA_C"/>
    <property type="match status" value="2"/>
</dbReference>
<evidence type="ECO:0000256" key="6">
    <source>
        <dbReference type="ARBA" id="ARBA00023065"/>
    </source>
</evidence>
<evidence type="ECO:0000256" key="5">
    <source>
        <dbReference type="ARBA" id="ARBA00023027"/>
    </source>
</evidence>
<dbReference type="OrthoDB" id="9775180at2"/>
<dbReference type="PANTHER" id="PTHR43833:SF5">
    <property type="entry name" value="TRK SYSTEM POTASSIUM UPTAKE PROTEIN TRKA"/>
    <property type="match status" value="1"/>
</dbReference>
<proteinExistence type="predicted"/>
<keyword evidence="5" id="KW-0520">NAD</keyword>
<dbReference type="PRINTS" id="PR00335">
    <property type="entry name" value="KUPTAKETRKA"/>
</dbReference>
<gene>
    <name evidence="9" type="primary">trkA</name>
    <name evidence="9" type="ORF">EAF07_08550</name>
</gene>
<evidence type="ECO:0000259" key="7">
    <source>
        <dbReference type="PROSITE" id="PS51201"/>
    </source>
</evidence>
<protein>
    <recommendedName>
        <fullName evidence="1">Trk system potassium uptake protein TrkA</fullName>
    </recommendedName>
</protein>
<dbReference type="EMBL" id="RCVM01000019">
    <property type="protein sequence ID" value="RLY02046.1"/>
    <property type="molecule type" value="Genomic_DNA"/>
</dbReference>
<dbReference type="NCBIfam" id="NF007033">
    <property type="entry name" value="PRK09496.1-5"/>
    <property type="match status" value="1"/>
</dbReference>
<dbReference type="InterPro" id="IPR003148">
    <property type="entry name" value="RCK_N"/>
</dbReference>
<accession>A0A3L9DKE0</accession>
<feature type="domain" description="RCK N-terminal" evidence="7">
    <location>
        <begin position="1"/>
        <end position="118"/>
    </location>
</feature>
<name>A0A3L9DKE0_9STRE</name>
<reference evidence="9 10" key="1">
    <citation type="submission" date="2018-10" db="EMBL/GenBank/DDBJ databases">
        <title>Streptococcus hillyeri sp. nov., isolated from equine tracheal sample.</title>
        <authorList>
            <person name="Macfadyen A.C."/>
            <person name="Waller A."/>
            <person name="Paterson G.K."/>
        </authorList>
    </citation>
    <scope>NUCLEOTIDE SEQUENCE [LARGE SCALE GENOMIC DNA]</scope>
    <source>
        <strain evidence="9 10">28462</strain>
    </source>
</reference>
<keyword evidence="3" id="KW-0633">Potassium transport</keyword>
<evidence type="ECO:0000256" key="4">
    <source>
        <dbReference type="ARBA" id="ARBA00022958"/>
    </source>
</evidence>
<dbReference type="SUPFAM" id="SSF116726">
    <property type="entry name" value="TrkA C-terminal domain-like"/>
    <property type="match status" value="2"/>
</dbReference>
<evidence type="ECO:0000259" key="8">
    <source>
        <dbReference type="PROSITE" id="PS51202"/>
    </source>
</evidence>
<dbReference type="AlphaFoldDB" id="A0A3L9DKE0"/>
<feature type="domain" description="RCK C-terminal" evidence="8">
    <location>
        <begin position="371"/>
        <end position="452"/>
    </location>
</feature>
<dbReference type="SUPFAM" id="SSF51735">
    <property type="entry name" value="NAD(P)-binding Rossmann-fold domains"/>
    <property type="match status" value="2"/>
</dbReference>
<keyword evidence="4" id="KW-0630">Potassium</keyword>
<dbReference type="Gene3D" id="3.30.70.1450">
    <property type="entry name" value="Regulator of K+ conductance, C-terminal domain"/>
    <property type="match status" value="2"/>
</dbReference>
<dbReference type="Proteomes" id="UP000279194">
    <property type="component" value="Unassembled WGS sequence"/>
</dbReference>
<evidence type="ECO:0000256" key="2">
    <source>
        <dbReference type="ARBA" id="ARBA00022448"/>
    </source>
</evidence>
<dbReference type="InterPro" id="IPR006037">
    <property type="entry name" value="RCK_C"/>
</dbReference>
<dbReference type="PROSITE" id="PS51201">
    <property type="entry name" value="RCK_N"/>
    <property type="match status" value="2"/>
</dbReference>
<dbReference type="PANTHER" id="PTHR43833">
    <property type="entry name" value="POTASSIUM CHANNEL PROTEIN 2-RELATED-RELATED"/>
    <property type="match status" value="1"/>
</dbReference>
<evidence type="ECO:0000256" key="1">
    <source>
        <dbReference type="ARBA" id="ARBA00017378"/>
    </source>
</evidence>
<keyword evidence="6" id="KW-0406">Ion transport</keyword>
<sequence length="452" mass="50704">MRIIVVGAGKVGSALCRSLVDEKHDVTLIEENEQVLKQIVKRHDMIGIVGNGANFKILEQAEIKNCDIFVALTDKDELNMIAAVLAKKMGAKETVVRVRNPEYSNAYFKDKNFLDFSLIVNPELLTARYIANSVEFPNAKSVEHFVNGRVMLMEFKISDGSKLCNIQLSQFRKKFGNILVCAIQRGQDIIIPDGDATLLTGDIIFVTGNRVEMILFHNFVKSKAVRRMLLIGAGKISYYLLNIFRNSKAHVNVKIIEVDEKRARWFSEEFPEAHVVQGDGTAKNVLLEEGVEHFDAVATLTPIDEENIITSMFLEKIGVRKNITKVNRTSLLEIIDREEFSSIVTPKRIAVDNIMHFIRGRKNAQDASSLDALHHVGDGRIETLQFEIREGNQMVGKSLAELRFKSDVLIAAIIRNGKPIYPTGDDILAIGDKLVVITLLQNITNSFELLAR</sequence>
<keyword evidence="2" id="KW-0813">Transport</keyword>
<dbReference type="RefSeq" id="WP_121836143.1">
    <property type="nucleotide sequence ID" value="NZ_CP163513.1"/>
</dbReference>
<feature type="domain" description="RCK C-terminal" evidence="8">
    <location>
        <begin position="140"/>
        <end position="222"/>
    </location>
</feature>
<comment type="caution">
    <text evidence="9">The sequence shown here is derived from an EMBL/GenBank/DDBJ whole genome shotgun (WGS) entry which is preliminary data.</text>
</comment>
<dbReference type="Pfam" id="PF02254">
    <property type="entry name" value="TrkA_N"/>
    <property type="match status" value="2"/>
</dbReference>